<reference evidence="12 13" key="1">
    <citation type="submission" date="2017-05" db="EMBL/GenBank/DDBJ databases">
        <title>Bifidobacterium vansinderenii sp. nov.</title>
        <authorList>
            <person name="Lugli G.A."/>
            <person name="Duranti S."/>
            <person name="Mangifesta M."/>
        </authorList>
    </citation>
    <scope>NUCLEOTIDE SEQUENCE [LARGE SCALE GENOMIC DNA]</scope>
    <source>
        <strain evidence="12 13">Tam10B</strain>
    </source>
</reference>
<evidence type="ECO:0000313" key="13">
    <source>
        <dbReference type="Proteomes" id="UP000215433"/>
    </source>
</evidence>
<evidence type="ECO:0000256" key="4">
    <source>
        <dbReference type="ARBA" id="ARBA00023002"/>
    </source>
</evidence>
<feature type="binding site" evidence="7">
    <location>
        <position position="92"/>
    </location>
    <ligand>
        <name>substrate</name>
    </ligand>
</feature>
<dbReference type="InterPro" id="IPR015955">
    <property type="entry name" value="Lactate_DH/Glyco_Ohase_4_C"/>
</dbReference>
<feature type="binding site" evidence="7">
    <location>
        <position position="43"/>
    </location>
    <ligand>
        <name>NAD(+)</name>
        <dbReference type="ChEBI" id="CHEBI:57540"/>
    </ligand>
</feature>
<comment type="catalytic activity">
    <reaction evidence="6 7">
        <text>(S)-lactate + NAD(+) = pyruvate + NADH + H(+)</text>
        <dbReference type="Rhea" id="RHEA:23444"/>
        <dbReference type="ChEBI" id="CHEBI:15361"/>
        <dbReference type="ChEBI" id="CHEBI:15378"/>
        <dbReference type="ChEBI" id="CHEBI:16651"/>
        <dbReference type="ChEBI" id="CHEBI:57540"/>
        <dbReference type="ChEBI" id="CHEBI:57945"/>
        <dbReference type="EC" id="1.1.1.27"/>
    </reaction>
</comment>
<feature type="binding site" evidence="9">
    <location>
        <begin position="13"/>
        <end position="18"/>
    </location>
    <ligand>
        <name>NAD(+)</name>
        <dbReference type="ChEBI" id="CHEBI:57540"/>
    </ligand>
</feature>
<accession>A0A229VUT6</accession>
<evidence type="ECO:0000256" key="8">
    <source>
        <dbReference type="PIRSR" id="PIRSR000102-1"/>
    </source>
</evidence>
<dbReference type="InterPro" id="IPR001557">
    <property type="entry name" value="L-lactate/malate_DH"/>
</dbReference>
<evidence type="ECO:0000256" key="1">
    <source>
        <dbReference type="ARBA" id="ARBA00004843"/>
    </source>
</evidence>
<proteinExistence type="inferred from homology"/>
<name>A0A229VUT6_9BIFI</name>
<feature type="binding site" evidence="7">
    <location>
        <position position="234"/>
    </location>
    <ligand>
        <name>substrate</name>
    </ligand>
</feature>
<comment type="caution">
    <text evidence="7">Lacks conserved residue(s) required for the propagation of feature annotation.</text>
</comment>
<evidence type="ECO:0000259" key="10">
    <source>
        <dbReference type="Pfam" id="PF00056"/>
    </source>
</evidence>
<comment type="subcellular location">
    <subcellularLocation>
        <location evidence="7">Cytoplasm</location>
    </subcellularLocation>
</comment>
<dbReference type="GO" id="GO:0006096">
    <property type="term" value="P:glycolytic process"/>
    <property type="evidence" value="ECO:0007669"/>
    <property type="project" value="UniProtKB-UniRule"/>
</dbReference>
<evidence type="ECO:0000256" key="2">
    <source>
        <dbReference type="ARBA" id="ARBA00006054"/>
    </source>
</evidence>
<comment type="caution">
    <text evidence="12">The sequence shown here is derived from an EMBL/GenBank/DDBJ whole genome shotgun (WGS) entry which is preliminary data.</text>
</comment>
<evidence type="ECO:0000313" key="12">
    <source>
        <dbReference type="EMBL" id="OXM99380.1"/>
    </source>
</evidence>
<comment type="pathway">
    <text evidence="1 7">Fermentation; pyruvate fermentation to lactate; (S)-lactate from pyruvate: step 1/1.</text>
</comment>
<feature type="binding site" evidence="7 9">
    <location>
        <begin position="122"/>
        <end position="124"/>
    </location>
    <ligand>
        <name>NAD(+)</name>
        <dbReference type="ChEBI" id="CHEBI:57540"/>
    </ligand>
</feature>
<feature type="domain" description="Lactate/malate dehydrogenase C-terminal" evidence="11">
    <location>
        <begin position="150"/>
        <end position="313"/>
    </location>
</feature>
<dbReference type="Gene3D" id="3.40.50.720">
    <property type="entry name" value="NAD(P)-binding Rossmann-like Domain"/>
    <property type="match status" value="1"/>
</dbReference>
<dbReference type="InterPro" id="IPR036291">
    <property type="entry name" value="NAD(P)-bd_dom_sf"/>
</dbReference>
<dbReference type="Proteomes" id="UP000215433">
    <property type="component" value="Unassembled WGS sequence"/>
</dbReference>
<dbReference type="HAMAP" id="MF_00488">
    <property type="entry name" value="Lactate_dehydrog"/>
    <property type="match status" value="1"/>
</dbReference>
<dbReference type="OrthoDB" id="9802969at2"/>
<feature type="binding site" evidence="7">
    <location>
        <position position="38"/>
    </location>
    <ligand>
        <name>NAD(+)</name>
        <dbReference type="ChEBI" id="CHEBI:57540"/>
    </ligand>
</feature>
<dbReference type="PRINTS" id="PR00086">
    <property type="entry name" value="LLDHDRGNASE"/>
</dbReference>
<feature type="active site" description="Proton acceptor" evidence="7 8">
    <location>
        <position position="179"/>
    </location>
</feature>
<dbReference type="GO" id="GO:0006089">
    <property type="term" value="P:lactate metabolic process"/>
    <property type="evidence" value="ECO:0007669"/>
    <property type="project" value="TreeGrafter"/>
</dbReference>
<comment type="similarity">
    <text evidence="2 7">Belongs to the LDH/MDH superfamily. LDH family.</text>
</comment>
<dbReference type="AlphaFoldDB" id="A0A229VUT6"/>
<dbReference type="Pfam" id="PF00056">
    <property type="entry name" value="Ldh_1_N"/>
    <property type="match status" value="1"/>
</dbReference>
<feature type="binding site" evidence="7">
    <location>
        <begin position="124"/>
        <end position="127"/>
    </location>
    <ligand>
        <name>substrate</name>
    </ligand>
</feature>
<dbReference type="PANTHER" id="PTHR43128:SF16">
    <property type="entry name" value="L-LACTATE DEHYDROGENASE"/>
    <property type="match status" value="1"/>
</dbReference>
<dbReference type="InterPro" id="IPR011304">
    <property type="entry name" value="L-lactate_DH"/>
</dbReference>
<keyword evidence="13" id="KW-1185">Reference proteome</keyword>
<evidence type="ECO:0000256" key="6">
    <source>
        <dbReference type="ARBA" id="ARBA00049258"/>
    </source>
</evidence>
<dbReference type="GO" id="GO:0005737">
    <property type="term" value="C:cytoplasm"/>
    <property type="evidence" value="ECO:0007669"/>
    <property type="project" value="UniProtKB-SubCell"/>
</dbReference>
<evidence type="ECO:0000256" key="3">
    <source>
        <dbReference type="ARBA" id="ARBA00012967"/>
    </source>
</evidence>
<feature type="binding site" evidence="7">
    <location>
        <position position="147"/>
    </location>
    <ligand>
        <name>NAD(+)</name>
        <dbReference type="ChEBI" id="CHEBI:57540"/>
    </ligand>
</feature>
<dbReference type="UniPathway" id="UPA00554">
    <property type="reaction ID" value="UER00611"/>
</dbReference>
<dbReference type="InterPro" id="IPR022383">
    <property type="entry name" value="Lactate/malate_DH_C"/>
</dbReference>
<dbReference type="InterPro" id="IPR018177">
    <property type="entry name" value="L-lactate_DH_AS"/>
</dbReference>
<evidence type="ECO:0000256" key="7">
    <source>
        <dbReference type="HAMAP-Rule" id="MF_00488"/>
    </source>
</evidence>
<sequence>MVTSNRSRVVVIGTGSVGSAVASAIVQQGLCNELVLINHNPDKAKGLAMDLADGLEFLGRFVTIRPGSWADCQCADVVIVTAGPKPKPGETRMQELGAAIDIVDPILRHIADSGFDGILLMVSNPVDVLSWFAWKRTGLPREQVLGSGAALDTARMKTIIGELTHLDPRLVSGYVIGEHGDSQFVPWSTVSFIGKSFAQYLEDNRSRYPGVTLAGIEESTRRRGLDIKGLRGGTSYGIAATIAGLVRTILWNERSVVSISTLVDGEYEYGERDVFLSLPVALDGNGVGDFVDLHLSGDELSRFHASAAVVREHCALIADRL</sequence>
<evidence type="ECO:0000259" key="11">
    <source>
        <dbReference type="Pfam" id="PF02866"/>
    </source>
</evidence>
<dbReference type="SUPFAM" id="SSF56327">
    <property type="entry name" value="LDH C-terminal domain-like"/>
    <property type="match status" value="1"/>
</dbReference>
<dbReference type="EMBL" id="NEWD01000041">
    <property type="protein sequence ID" value="OXM99380.1"/>
    <property type="molecule type" value="Genomic_DNA"/>
</dbReference>
<dbReference type="GO" id="GO:0004459">
    <property type="term" value="F:L-lactate dehydrogenase (NAD+) activity"/>
    <property type="evidence" value="ECO:0007669"/>
    <property type="project" value="UniProtKB-UniRule"/>
</dbReference>
<dbReference type="Pfam" id="PF02866">
    <property type="entry name" value="Ldh_1_C"/>
    <property type="match status" value="1"/>
</dbReference>
<keyword evidence="4 7" id="KW-0560">Oxidoreductase</keyword>
<dbReference type="PROSITE" id="PS00064">
    <property type="entry name" value="L_LDH"/>
    <property type="match status" value="1"/>
</dbReference>
<dbReference type="NCBIfam" id="TIGR01771">
    <property type="entry name" value="L-LDH-NAD"/>
    <property type="match status" value="1"/>
</dbReference>
<evidence type="ECO:0000256" key="5">
    <source>
        <dbReference type="ARBA" id="ARBA00023027"/>
    </source>
</evidence>
<keyword evidence="5 7" id="KW-0520">NAD</keyword>
<comment type="subunit">
    <text evidence="7">Homotetramer.</text>
</comment>
<dbReference type="CDD" id="cd05291">
    <property type="entry name" value="HicDH_like"/>
    <property type="match status" value="1"/>
</dbReference>
<feature type="domain" description="Lactate/malate dehydrogenase N-terminal" evidence="10">
    <location>
        <begin position="8"/>
        <end position="146"/>
    </location>
</feature>
<dbReference type="PIRSF" id="PIRSF000102">
    <property type="entry name" value="Lac_mal_DH"/>
    <property type="match status" value="1"/>
</dbReference>
<dbReference type="PANTHER" id="PTHR43128">
    <property type="entry name" value="L-2-HYDROXYCARBOXYLATE DEHYDROGENASE (NAD(P)(+))"/>
    <property type="match status" value="1"/>
</dbReference>
<gene>
    <name evidence="7" type="primary">ldh</name>
    <name evidence="12" type="ORF">Tam10B_2402</name>
</gene>
<protein>
    <recommendedName>
        <fullName evidence="3 7">L-lactate dehydrogenase</fullName>
        <shortName evidence="7">L-LDH</shortName>
        <ecNumber evidence="3 7">1.1.1.27</ecNumber>
    </recommendedName>
</protein>
<organism evidence="12 13">
    <name type="scientific">Bifidobacterium vansinderenii</name>
    <dbReference type="NCBI Taxonomy" id="1984871"/>
    <lineage>
        <taxon>Bacteria</taxon>
        <taxon>Bacillati</taxon>
        <taxon>Actinomycetota</taxon>
        <taxon>Actinomycetes</taxon>
        <taxon>Bifidobacteriales</taxon>
        <taxon>Bifidobacteriaceae</taxon>
        <taxon>Bifidobacterium</taxon>
    </lineage>
</organism>
<dbReference type="EC" id="1.1.1.27" evidence="3 7"/>
<feature type="binding site" evidence="7">
    <location>
        <position position="17"/>
    </location>
    <ligand>
        <name>NAD(+)</name>
        <dbReference type="ChEBI" id="CHEBI:57540"/>
    </ligand>
</feature>
<dbReference type="RefSeq" id="WP_093961496.1">
    <property type="nucleotide sequence ID" value="NZ_NEWD01000041.1"/>
</dbReference>
<dbReference type="InterPro" id="IPR001236">
    <property type="entry name" value="Lactate/malate_DH_N"/>
</dbReference>
<evidence type="ECO:0000256" key="9">
    <source>
        <dbReference type="PIRSR" id="PIRSR000102-3"/>
    </source>
</evidence>
<comment type="function">
    <text evidence="7">Catalyzes the conversion of lactate to pyruvate.</text>
</comment>
<dbReference type="Gene3D" id="3.90.110.10">
    <property type="entry name" value="Lactate dehydrogenase/glycoside hydrolase, family 4, C-terminal"/>
    <property type="match status" value="1"/>
</dbReference>
<feature type="binding site" evidence="7">
    <location>
        <begin position="152"/>
        <end position="155"/>
    </location>
    <ligand>
        <name>substrate</name>
    </ligand>
</feature>
<keyword evidence="7" id="KW-0963">Cytoplasm</keyword>
<dbReference type="SUPFAM" id="SSF51735">
    <property type="entry name" value="NAD(P)-binding Rossmann-fold domains"/>
    <property type="match status" value="1"/>
</dbReference>